<sequence>MTEPQSQSSLIRMKAMDLLARREHSFFELKSKLLKKDFNEEQVVTELHRLIDDNLLSDSRFTEAFILSRKEQGKGPLRIESELQKRGIDAALINSHLANIDENEWSEIACDALEKKLGKGKQVDYDKKLKFMRFLSNRGFKDFQVREAINHFVLTDTSE</sequence>
<dbReference type="GO" id="GO:0005737">
    <property type="term" value="C:cytoplasm"/>
    <property type="evidence" value="ECO:0007669"/>
    <property type="project" value="UniProtKB-SubCell"/>
</dbReference>
<dbReference type="Pfam" id="PF21981">
    <property type="entry name" value="RecX_HTH3"/>
    <property type="match status" value="1"/>
</dbReference>
<feature type="domain" description="RecX first three-helical" evidence="7">
    <location>
        <begin position="14"/>
        <end position="50"/>
    </location>
</feature>
<evidence type="ECO:0000259" key="7">
    <source>
        <dbReference type="Pfam" id="PF21982"/>
    </source>
</evidence>
<gene>
    <name evidence="8" type="ORF">METZ01_LOCUS63973</name>
</gene>
<evidence type="ECO:0000259" key="5">
    <source>
        <dbReference type="Pfam" id="PF02631"/>
    </source>
</evidence>
<dbReference type="HAMAP" id="MF_01114">
    <property type="entry name" value="RecX"/>
    <property type="match status" value="1"/>
</dbReference>
<feature type="domain" description="RecX third three-helical" evidence="6">
    <location>
        <begin position="106"/>
        <end position="148"/>
    </location>
</feature>
<protein>
    <recommendedName>
        <fullName evidence="3">Regulatory protein RecX</fullName>
    </recommendedName>
</protein>
<name>A0A381T5V0_9ZZZZ</name>
<dbReference type="PANTHER" id="PTHR33602:SF1">
    <property type="entry name" value="REGULATORY PROTEIN RECX FAMILY PROTEIN"/>
    <property type="match status" value="1"/>
</dbReference>
<evidence type="ECO:0000256" key="4">
    <source>
        <dbReference type="ARBA" id="ARBA00022490"/>
    </source>
</evidence>
<comment type="subcellular location">
    <subcellularLocation>
        <location evidence="1">Cytoplasm</location>
    </subcellularLocation>
</comment>
<dbReference type="InterPro" id="IPR053925">
    <property type="entry name" value="RecX_HTH_3rd"/>
</dbReference>
<feature type="domain" description="RecX second three-helical" evidence="5">
    <location>
        <begin position="57"/>
        <end position="95"/>
    </location>
</feature>
<dbReference type="Pfam" id="PF21982">
    <property type="entry name" value="RecX_HTH1"/>
    <property type="match status" value="1"/>
</dbReference>
<proteinExistence type="inferred from homology"/>
<dbReference type="InterPro" id="IPR053926">
    <property type="entry name" value="RecX_HTH_1st"/>
</dbReference>
<dbReference type="GO" id="GO:0006282">
    <property type="term" value="P:regulation of DNA repair"/>
    <property type="evidence" value="ECO:0007669"/>
    <property type="project" value="InterPro"/>
</dbReference>
<dbReference type="Gene3D" id="1.10.10.10">
    <property type="entry name" value="Winged helix-like DNA-binding domain superfamily/Winged helix DNA-binding domain"/>
    <property type="match status" value="3"/>
</dbReference>
<reference evidence="8" key="1">
    <citation type="submission" date="2018-05" db="EMBL/GenBank/DDBJ databases">
        <authorList>
            <person name="Lanie J.A."/>
            <person name="Ng W.-L."/>
            <person name="Kazmierczak K.M."/>
            <person name="Andrzejewski T.M."/>
            <person name="Davidsen T.M."/>
            <person name="Wayne K.J."/>
            <person name="Tettelin H."/>
            <person name="Glass J.I."/>
            <person name="Rusch D."/>
            <person name="Podicherti R."/>
            <person name="Tsui H.-C.T."/>
            <person name="Winkler M.E."/>
        </authorList>
    </citation>
    <scope>NUCLEOTIDE SEQUENCE</scope>
</reference>
<evidence type="ECO:0000259" key="6">
    <source>
        <dbReference type="Pfam" id="PF21981"/>
    </source>
</evidence>
<comment type="similarity">
    <text evidence="2">Belongs to the RecX family.</text>
</comment>
<keyword evidence="4" id="KW-0963">Cytoplasm</keyword>
<dbReference type="PANTHER" id="PTHR33602">
    <property type="entry name" value="REGULATORY PROTEIN RECX FAMILY PROTEIN"/>
    <property type="match status" value="1"/>
</dbReference>
<dbReference type="InterPro" id="IPR053924">
    <property type="entry name" value="RecX_HTH_2nd"/>
</dbReference>
<dbReference type="Pfam" id="PF02631">
    <property type="entry name" value="RecX_HTH2"/>
    <property type="match status" value="1"/>
</dbReference>
<organism evidence="8">
    <name type="scientific">marine metagenome</name>
    <dbReference type="NCBI Taxonomy" id="408172"/>
    <lineage>
        <taxon>unclassified sequences</taxon>
        <taxon>metagenomes</taxon>
        <taxon>ecological metagenomes</taxon>
    </lineage>
</organism>
<evidence type="ECO:0000313" key="8">
    <source>
        <dbReference type="EMBL" id="SVA11119.1"/>
    </source>
</evidence>
<dbReference type="InterPro" id="IPR036388">
    <property type="entry name" value="WH-like_DNA-bd_sf"/>
</dbReference>
<dbReference type="EMBL" id="UINC01004016">
    <property type="protein sequence ID" value="SVA11119.1"/>
    <property type="molecule type" value="Genomic_DNA"/>
</dbReference>
<dbReference type="AlphaFoldDB" id="A0A381T5V0"/>
<accession>A0A381T5V0</accession>
<dbReference type="InterPro" id="IPR003783">
    <property type="entry name" value="Regulatory_RecX"/>
</dbReference>
<evidence type="ECO:0000256" key="1">
    <source>
        <dbReference type="ARBA" id="ARBA00004496"/>
    </source>
</evidence>
<evidence type="ECO:0000256" key="2">
    <source>
        <dbReference type="ARBA" id="ARBA00009695"/>
    </source>
</evidence>
<evidence type="ECO:0000256" key="3">
    <source>
        <dbReference type="ARBA" id="ARBA00018111"/>
    </source>
</evidence>